<dbReference type="Pfam" id="PF13416">
    <property type="entry name" value="SBP_bac_8"/>
    <property type="match status" value="1"/>
</dbReference>
<dbReference type="PANTHER" id="PTHR43649">
    <property type="entry name" value="ARABINOSE-BINDING PROTEIN-RELATED"/>
    <property type="match status" value="1"/>
</dbReference>
<dbReference type="InterPro" id="IPR050490">
    <property type="entry name" value="Bact_solute-bd_prot1"/>
</dbReference>
<dbReference type="InterPro" id="IPR006059">
    <property type="entry name" value="SBP"/>
</dbReference>
<dbReference type="EMBL" id="JACHMN010000002">
    <property type="protein sequence ID" value="MBB5869030.1"/>
    <property type="molecule type" value="Genomic_DNA"/>
</dbReference>
<dbReference type="SUPFAM" id="SSF53850">
    <property type="entry name" value="Periplasmic binding protein-like II"/>
    <property type="match status" value="1"/>
</dbReference>
<evidence type="ECO:0000313" key="3">
    <source>
        <dbReference type="Proteomes" id="UP000587527"/>
    </source>
</evidence>
<dbReference type="Gene3D" id="3.40.190.10">
    <property type="entry name" value="Periplasmic binding protein-like II"/>
    <property type="match status" value="1"/>
</dbReference>
<reference evidence="2 3" key="1">
    <citation type="submission" date="2020-08" db="EMBL/GenBank/DDBJ databases">
        <title>Sequencing the genomes of 1000 actinobacteria strains.</title>
        <authorList>
            <person name="Klenk H.-P."/>
        </authorList>
    </citation>
    <scope>NUCLEOTIDE SEQUENCE [LARGE SCALE GENOMIC DNA]</scope>
    <source>
        <strain evidence="2 3">DSM 45362</strain>
    </source>
</reference>
<comment type="caution">
    <text evidence="2">The sequence shown here is derived from an EMBL/GenBank/DDBJ whole genome shotgun (WGS) entry which is preliminary data.</text>
</comment>
<dbReference type="PANTHER" id="PTHR43649:SF32">
    <property type="entry name" value="SUGAR BINDING SECRETED PROTEIN"/>
    <property type="match status" value="1"/>
</dbReference>
<sequence>MAEFVTTQQRHLDSFEEGAECLSYFRERSLEDQQEQNQQFQFEHPPAPTPCSGGSPMLSARSGADRRRRFAAVAGSLLAATLVMTTAACGSDSDTASNEKVKLTVATFGEFGYKALYTEYMAAHPNIEIVERITKTEDHQKNLAAHLATNSGAADIEAIEEGWVGQFTSQPGKFYDWMEYGGAELKSAWPAWKWQQASSPDGKVIGLGTDVGGMAMCYRKDLFAKAGLPTDRAEVSKLWPTWDEFIATGVKFEAAKPGAKFMDGPAVMYRSILGQQPVGIYDGDKVVVDSAPGVKTAWDLTIKAMNAGLSAKIAAWTPDWNTGMAKGTFATLACPSWMMAYIQTQAKDTAGKWDIADVPGGGGNWGGSFLTLPKQGKHVKEASELAKWLVAPEQQAKVFRAVGNFPSTVSLYEDSVIKDFKNPFFSDAPVGAIFSKSVKTMVPQYMGPKSGDVNTAVINGLTRVEQGKQTPDEAWTQVLKDVKALL</sequence>
<accession>A0A841BQD2</accession>
<dbReference type="Proteomes" id="UP000587527">
    <property type="component" value="Unassembled WGS sequence"/>
</dbReference>
<organism evidence="2 3">
    <name type="scientific">Allocatelliglobosispora scoriae</name>
    <dbReference type="NCBI Taxonomy" id="643052"/>
    <lineage>
        <taxon>Bacteria</taxon>
        <taxon>Bacillati</taxon>
        <taxon>Actinomycetota</taxon>
        <taxon>Actinomycetes</taxon>
        <taxon>Micromonosporales</taxon>
        <taxon>Micromonosporaceae</taxon>
        <taxon>Allocatelliglobosispora</taxon>
    </lineage>
</organism>
<protein>
    <submittedName>
        <fullName evidence="2">Cellobiose transport system substrate-binding protein</fullName>
    </submittedName>
</protein>
<dbReference type="AlphaFoldDB" id="A0A841BQD2"/>
<proteinExistence type="predicted"/>
<evidence type="ECO:0000313" key="2">
    <source>
        <dbReference type="EMBL" id="MBB5869030.1"/>
    </source>
</evidence>
<feature type="region of interest" description="Disordered" evidence="1">
    <location>
        <begin position="33"/>
        <end position="61"/>
    </location>
</feature>
<name>A0A841BQD2_9ACTN</name>
<gene>
    <name evidence="2" type="ORF">F4553_002409</name>
</gene>
<keyword evidence="3" id="KW-1185">Reference proteome</keyword>
<evidence type="ECO:0000256" key="1">
    <source>
        <dbReference type="SAM" id="MobiDB-lite"/>
    </source>
</evidence>